<dbReference type="Pfam" id="PF04357">
    <property type="entry name" value="TamB"/>
    <property type="match status" value="1"/>
</dbReference>
<dbReference type="EMBL" id="CP106735">
    <property type="protein sequence ID" value="UXX78875.1"/>
    <property type="molecule type" value="Genomic_DNA"/>
</dbReference>
<proteinExistence type="predicted"/>
<dbReference type="Proteomes" id="UP001062165">
    <property type="component" value="Chromosome"/>
</dbReference>
<reference evidence="6" key="1">
    <citation type="submission" date="2022-10" db="EMBL/GenBank/DDBJ databases">
        <title>Comparative genomics and taxonomic characterization of three novel marine species of genus Reichenbachiella exhibiting antioxidant and polysaccharide degradation activities.</title>
        <authorList>
            <person name="Muhammad N."/>
            <person name="Lee Y.-J."/>
            <person name="Ko J."/>
            <person name="Kim S.-G."/>
        </authorList>
    </citation>
    <scope>NUCLEOTIDE SEQUENCE</scope>
    <source>
        <strain evidence="6">Wsw4-B4</strain>
    </source>
</reference>
<dbReference type="PANTHER" id="PTHR30441:SF8">
    <property type="entry name" value="DUF748 DOMAIN-CONTAINING PROTEIN"/>
    <property type="match status" value="1"/>
</dbReference>
<evidence type="ECO:0000256" key="3">
    <source>
        <dbReference type="ARBA" id="ARBA00022989"/>
    </source>
</evidence>
<feature type="domain" description="Translocation and assembly module TamB C-terminal" evidence="5">
    <location>
        <begin position="1041"/>
        <end position="1493"/>
    </location>
</feature>
<dbReference type="PANTHER" id="PTHR30441">
    <property type="entry name" value="DUF748 DOMAIN-CONTAINING PROTEIN"/>
    <property type="match status" value="1"/>
</dbReference>
<protein>
    <submittedName>
        <fullName evidence="6">Translocation/assembly module TamB</fullName>
    </submittedName>
</protein>
<accession>A0ABY6D4V0</accession>
<keyword evidence="7" id="KW-1185">Reference proteome</keyword>
<organism evidence="6 7">
    <name type="scientific">Reichenbachiella carrageenanivorans</name>
    <dbReference type="NCBI Taxonomy" id="2979869"/>
    <lineage>
        <taxon>Bacteria</taxon>
        <taxon>Pseudomonadati</taxon>
        <taxon>Bacteroidota</taxon>
        <taxon>Cytophagia</taxon>
        <taxon>Cytophagales</taxon>
        <taxon>Reichenbachiellaceae</taxon>
        <taxon>Reichenbachiella</taxon>
    </lineage>
</organism>
<dbReference type="InterPro" id="IPR052894">
    <property type="entry name" value="AsmA-related"/>
</dbReference>
<dbReference type="RefSeq" id="WP_263050619.1">
    <property type="nucleotide sequence ID" value="NZ_CP106735.1"/>
</dbReference>
<gene>
    <name evidence="6" type="ORF">N7E81_16075</name>
</gene>
<sequence>MKENSQKNSKLRRRLSRLFLWLPVLLVALGILLFSVLQIPKVQTKLLNKVSFLISENTGFDIKVGHANLTWFDHMIIKNVRLYDHQNDSTLIFVEKIQINLKLYDFIMHRRLNADRLELDRIQVHLIKTTDSTEVNISRFIADLKGIFKKNNQNKKKKTTLTLDEVTIRDGLFTYNDLRFDTIQNGKDYHHFAFDSIQSNISNLTFSNDSLGMNIEQFVSIDPTDQLNIKRFISDFSYTKQRMTFGNLDLKTDNSRIGNSLVFEYAHSGQFKYFVDSISFYSHLNQSLISSDDIALFSPSLKEVNKKIDFTGDVYGSVGRLKVKNFNIRSQGSSYLLGNAEFYGLPTLKETFMNLEVEKSIVDPVDVSNLISKKYLQEVLNIGKANIDGHFMGFLSDFVADGEISSSVGKVKTDINFKIQKDNRAWYKGSLDLLNFDLRSILHQQEQLKEITLSGKIKGHGLTIDNANFNLDAKVDSLKIKNYTYHNLSTNGEFKVGFFNGTLAAKDPNLIFQGKVSVDLKDQRNKVNIKAKLDTINLRPLGFSSEEIGISSLIDIDMKGLKTDDLVGYISLYDNHISYDKKTLNVDSIKFLSSLIGANRIIHFETDGLTGEMKGEFRNSVFLKTISEFYKEIKLNILNNEEDLQAYYTSKINNTLEPYHVNIDLNFWDLNRFVQPFYPDFNISKEVKIHGSFIQDSTSRLSLHGAIDTLQVSKTTWAKNYLDVNISKEYYDRNTLASAFASSNKQFWSDKYETENTFTDIIWFEDSMSVTLNIEQPQFSNRLALASSVRFFTDSTRLHFHNSDIEILGKEWIWNKQNKIVHSNGEWSFKKFTASNGPERLEISGMYAEAPEKSLFIDLKEFKIENIQSILNSKIEGTVDGRVKVKRQPTYDLIEGNLIVNTLKIEDYLIGNVFGLSTWDSENERLAMNLDLIQKDKKKIEIKGLYYPKRATEQLDLKARFDSANLKIAEPFIKKSFTQINGFASGQFTIRGTPKYPILKGTGTISNGSVLINYLNTRYKFSGHLIFDENEISTKNLTLWDSEGHVAHLNGGVFHDGFKNPVLDFSGDFENFKLLNTAATDNNAYYGVAYGTGHINFLGAIDNIKISAEAQTTKGTRLSIPLGESSDSRIEQKEYIEFIDLKDERNVQKVIEEVHTQEKLKIKGIELDLDLEFTPDAYVELIFDVQAGDIIRGRGNSNIKLQINTDGDFTMFGDYTIETGGYNFTLYNIINKEFDIKKGSTISWYGNPYGANLDISASYRQLASLAPLMVKFLDPDDTNSPETRKKYPSIVDLKLKGNLLTPEIKFDINIEDYPPNNQLPNSSVTLDEVVTAFKARLKNNEQEMNRQVFSLIILRKFSPENSFQVNSQTLGNSLSEFVSNQLSYWATQVDENLEVDVDLAGLSDDAYNTFQLRLSYTFLDGRLRVTRGGNLPNQETKGDVSTIIGDWTVEYLLTEDGRFRVKMYSRSDLDEIDTQVGESNFETGFSLQYIKSFDQLNQILSDNRKKNLSKRKEKDQEKEI</sequence>
<evidence type="ECO:0000256" key="1">
    <source>
        <dbReference type="ARBA" id="ARBA00004167"/>
    </source>
</evidence>
<evidence type="ECO:0000259" key="5">
    <source>
        <dbReference type="Pfam" id="PF04357"/>
    </source>
</evidence>
<keyword evidence="4" id="KW-0472">Membrane</keyword>
<evidence type="ECO:0000313" key="7">
    <source>
        <dbReference type="Proteomes" id="UP001062165"/>
    </source>
</evidence>
<keyword evidence="2" id="KW-0812">Transmembrane</keyword>
<dbReference type="InterPro" id="IPR007452">
    <property type="entry name" value="TamB_C"/>
</dbReference>
<evidence type="ECO:0000256" key="2">
    <source>
        <dbReference type="ARBA" id="ARBA00022692"/>
    </source>
</evidence>
<comment type="subcellular location">
    <subcellularLocation>
        <location evidence="1">Membrane</location>
        <topology evidence="1">Single-pass membrane protein</topology>
    </subcellularLocation>
</comment>
<evidence type="ECO:0000256" key="4">
    <source>
        <dbReference type="ARBA" id="ARBA00023136"/>
    </source>
</evidence>
<evidence type="ECO:0000313" key="6">
    <source>
        <dbReference type="EMBL" id="UXX78875.1"/>
    </source>
</evidence>
<name>A0ABY6D4V0_9BACT</name>
<keyword evidence="3" id="KW-1133">Transmembrane helix</keyword>